<dbReference type="Pfam" id="PF03641">
    <property type="entry name" value="Lysine_decarbox"/>
    <property type="match status" value="1"/>
</dbReference>
<dbReference type="SUPFAM" id="SSF102405">
    <property type="entry name" value="MCP/YpsA-like"/>
    <property type="match status" value="1"/>
</dbReference>
<dbReference type="EC" id="3.2.2.n1" evidence="3"/>
<dbReference type="OrthoDB" id="9801098at2"/>
<evidence type="ECO:0000313" key="4">
    <source>
        <dbReference type="EMBL" id="RIJ47943.1"/>
    </source>
</evidence>
<comment type="similarity">
    <text evidence="2 3">Belongs to the LOG family.</text>
</comment>
<dbReference type="Proteomes" id="UP000265926">
    <property type="component" value="Unassembled WGS sequence"/>
</dbReference>
<evidence type="ECO:0000256" key="1">
    <source>
        <dbReference type="ARBA" id="ARBA00000274"/>
    </source>
</evidence>
<accession>A0A399T1W7</accession>
<dbReference type="GO" id="GO:0008714">
    <property type="term" value="F:AMP nucleosidase activity"/>
    <property type="evidence" value="ECO:0007669"/>
    <property type="project" value="UniProtKB-EC"/>
</dbReference>
<reference evidence="4 5" key="1">
    <citation type="submission" date="2018-08" db="EMBL/GenBank/DDBJ databases">
        <title>Pallidiluteibacterium maritimus gen. nov., sp. nov., isolated from coastal sediment.</title>
        <authorList>
            <person name="Zhou L.Y."/>
        </authorList>
    </citation>
    <scope>NUCLEOTIDE SEQUENCE [LARGE SCALE GENOMIC DNA]</scope>
    <source>
        <strain evidence="4 5">XSD2</strain>
    </source>
</reference>
<comment type="caution">
    <text evidence="4">The sequence shown here is derived from an EMBL/GenBank/DDBJ whole genome shotgun (WGS) entry which is preliminary data.</text>
</comment>
<keyword evidence="3" id="KW-0203">Cytokinin biosynthesis</keyword>
<dbReference type="PANTHER" id="PTHR31223:SF70">
    <property type="entry name" value="LOG FAMILY PROTEIN YJL055W"/>
    <property type="match status" value="1"/>
</dbReference>
<dbReference type="PANTHER" id="PTHR31223">
    <property type="entry name" value="LOG FAMILY PROTEIN YJL055W"/>
    <property type="match status" value="1"/>
</dbReference>
<keyword evidence="5" id="KW-1185">Reference proteome</keyword>
<comment type="catalytic activity">
    <reaction evidence="1">
        <text>AMP + H2O = D-ribose 5-phosphate + adenine</text>
        <dbReference type="Rhea" id="RHEA:20129"/>
        <dbReference type="ChEBI" id="CHEBI:15377"/>
        <dbReference type="ChEBI" id="CHEBI:16708"/>
        <dbReference type="ChEBI" id="CHEBI:78346"/>
        <dbReference type="ChEBI" id="CHEBI:456215"/>
        <dbReference type="EC" id="3.2.2.4"/>
    </reaction>
</comment>
<dbReference type="GO" id="GO:0005829">
    <property type="term" value="C:cytosol"/>
    <property type="evidence" value="ECO:0007669"/>
    <property type="project" value="TreeGrafter"/>
</dbReference>
<protein>
    <recommendedName>
        <fullName evidence="3">Cytokinin riboside 5'-monophosphate phosphoribohydrolase</fullName>
        <ecNumber evidence="3">3.2.2.n1</ecNumber>
    </recommendedName>
</protein>
<keyword evidence="3" id="KW-0378">Hydrolase</keyword>
<gene>
    <name evidence="4" type="ORF">D1614_12515</name>
</gene>
<dbReference type="InterPro" id="IPR031100">
    <property type="entry name" value="LOG_fam"/>
</dbReference>
<name>A0A399T1W7_9BACT</name>
<dbReference type="GO" id="GO:0009691">
    <property type="term" value="P:cytokinin biosynthetic process"/>
    <property type="evidence" value="ECO:0007669"/>
    <property type="project" value="UniProtKB-UniRule"/>
</dbReference>
<sequence length="216" mass="24427">MQKTGNFPVFFSVSNITVFKIKLMNICVFCSSSNAIPDVYFKEAQQLGTLIGQNHHSLINGGANVGLMEAVTIAASKAGAKTIGIIPEKMIHRSLASDNSHEVIVTKDMMERKAHMRELSHAFIALPGGFGTLEEILEVITLRQLSYHHKPIVFINTNGFFDHLFKQFEISYTEQFAKPVYRELYYVAKDSEDALNHIVNYKEIELDSKWFVVPEK</sequence>
<dbReference type="AlphaFoldDB" id="A0A399T1W7"/>
<dbReference type="InterPro" id="IPR005269">
    <property type="entry name" value="LOG"/>
</dbReference>
<dbReference type="Gene3D" id="3.40.50.450">
    <property type="match status" value="1"/>
</dbReference>
<proteinExistence type="inferred from homology"/>
<dbReference type="NCBIfam" id="TIGR00730">
    <property type="entry name" value="Rossman fold protein, TIGR00730 family"/>
    <property type="match status" value="1"/>
</dbReference>
<evidence type="ECO:0000256" key="3">
    <source>
        <dbReference type="RuleBase" id="RU363015"/>
    </source>
</evidence>
<evidence type="ECO:0000256" key="2">
    <source>
        <dbReference type="ARBA" id="ARBA00006763"/>
    </source>
</evidence>
<organism evidence="4 5">
    <name type="scientific">Maribellus luteus</name>
    <dbReference type="NCBI Taxonomy" id="2305463"/>
    <lineage>
        <taxon>Bacteria</taxon>
        <taxon>Pseudomonadati</taxon>
        <taxon>Bacteroidota</taxon>
        <taxon>Bacteroidia</taxon>
        <taxon>Marinilabiliales</taxon>
        <taxon>Prolixibacteraceae</taxon>
        <taxon>Maribellus</taxon>
    </lineage>
</organism>
<evidence type="ECO:0000313" key="5">
    <source>
        <dbReference type="Proteomes" id="UP000265926"/>
    </source>
</evidence>
<dbReference type="EMBL" id="QWGR01000006">
    <property type="protein sequence ID" value="RIJ47943.1"/>
    <property type="molecule type" value="Genomic_DNA"/>
</dbReference>